<gene>
    <name evidence="2" type="ORF">D1223_17650</name>
</gene>
<feature type="domain" description="HEPN AbiU2-like" evidence="1">
    <location>
        <begin position="51"/>
        <end position="121"/>
    </location>
</feature>
<evidence type="ECO:0000313" key="2">
    <source>
        <dbReference type="EMBL" id="RIJ26767.1"/>
    </source>
</evidence>
<dbReference type="Proteomes" id="UP000266385">
    <property type="component" value="Unassembled WGS sequence"/>
</dbReference>
<sequence>MEKHRNLFLENAEAFFADPGNLIHGRSCQVELLRYCGQFIYTLTLIDEFIASRSLKTIRSHRNKVLAHSLKSKADVPKVSDVEDALTAAGKVIAALYLVLQHSTLVVDELESQYLRKFDKFWDAVELGAQEQPKRQAQKFQEMLQRAQKT</sequence>
<keyword evidence="3" id="KW-1185">Reference proteome</keyword>
<evidence type="ECO:0000313" key="3">
    <source>
        <dbReference type="Proteomes" id="UP000266385"/>
    </source>
</evidence>
<reference evidence="2 3" key="1">
    <citation type="submission" date="2018-08" db="EMBL/GenBank/DDBJ databases">
        <title>Henriciella mobilis sp. nov., isolated from seawater.</title>
        <authorList>
            <person name="Cheng H."/>
            <person name="Wu Y.-H."/>
            <person name="Xu X.-W."/>
            <person name="Guo L.-L."/>
        </authorList>
    </citation>
    <scope>NUCLEOTIDE SEQUENCE [LARGE SCALE GENOMIC DNA]</scope>
    <source>
        <strain evidence="2 3">JN25</strain>
    </source>
</reference>
<dbReference type="AlphaFoldDB" id="A0A399R9Y3"/>
<organism evidence="2 3">
    <name type="scientific">Henriciella mobilis</name>
    <dbReference type="NCBI Taxonomy" id="2305467"/>
    <lineage>
        <taxon>Bacteria</taxon>
        <taxon>Pseudomonadati</taxon>
        <taxon>Pseudomonadota</taxon>
        <taxon>Alphaproteobacteria</taxon>
        <taxon>Hyphomonadales</taxon>
        <taxon>Hyphomonadaceae</taxon>
        <taxon>Henriciella</taxon>
    </lineage>
</organism>
<dbReference type="Pfam" id="PF18734">
    <property type="entry name" value="HEPN_AbiU2"/>
    <property type="match status" value="1"/>
</dbReference>
<name>A0A399R9Y3_9PROT</name>
<dbReference type="EMBL" id="QWFX01000016">
    <property type="protein sequence ID" value="RIJ26767.1"/>
    <property type="molecule type" value="Genomic_DNA"/>
</dbReference>
<protein>
    <recommendedName>
        <fullName evidence="1">HEPN AbiU2-like domain-containing protein</fullName>
    </recommendedName>
</protein>
<proteinExistence type="predicted"/>
<comment type="caution">
    <text evidence="2">The sequence shown here is derived from an EMBL/GenBank/DDBJ whole genome shotgun (WGS) entry which is preliminary data.</text>
</comment>
<accession>A0A399R9Y3</accession>
<dbReference type="InterPro" id="IPR040704">
    <property type="entry name" value="HEPN_AbiU2"/>
</dbReference>
<evidence type="ECO:0000259" key="1">
    <source>
        <dbReference type="Pfam" id="PF18734"/>
    </source>
</evidence>